<keyword evidence="1 4" id="KW-0808">Transferase</keyword>
<protein>
    <submittedName>
        <fullName evidence="4">N-acetyltransferase</fullName>
    </submittedName>
</protein>
<dbReference type="SUPFAM" id="SSF55729">
    <property type="entry name" value="Acyl-CoA N-acyltransferases (Nat)"/>
    <property type="match status" value="1"/>
</dbReference>
<comment type="caution">
    <text evidence="4">The sequence shown here is derived from an EMBL/GenBank/DDBJ whole genome shotgun (WGS) entry which is preliminary data.</text>
</comment>
<accession>A0A4Q0W0J2</accession>
<evidence type="ECO:0000259" key="3">
    <source>
        <dbReference type="PROSITE" id="PS51186"/>
    </source>
</evidence>
<dbReference type="AlphaFoldDB" id="A0A4Q0W0J2"/>
<keyword evidence="2" id="KW-0012">Acyltransferase</keyword>
<dbReference type="Gene3D" id="3.40.630.30">
    <property type="match status" value="1"/>
</dbReference>
<dbReference type="OrthoDB" id="9775804at2"/>
<dbReference type="RefSeq" id="WP_129076620.1">
    <property type="nucleotide sequence ID" value="NZ_QOUX01000001.1"/>
</dbReference>
<reference evidence="4 5" key="1">
    <citation type="journal article" date="2019" name="Int. J. Syst. Evol. Microbiol.">
        <title>Anaerobacillus alkaliphilus sp. nov., a novel alkaliphilic and moderately halophilic bacterium.</title>
        <authorList>
            <person name="Borsodi A.K."/>
            <person name="Aszalos J.M."/>
            <person name="Bihari P."/>
            <person name="Nagy I."/>
            <person name="Schumann P."/>
            <person name="Sproer C."/>
            <person name="Kovacs A.L."/>
            <person name="Boka K."/>
            <person name="Dobosy P."/>
            <person name="Ovari M."/>
            <person name="Szili-Kovacs T."/>
            <person name="Toth E."/>
        </authorList>
    </citation>
    <scope>NUCLEOTIDE SEQUENCE [LARGE SCALE GENOMIC DNA]</scope>
    <source>
        <strain evidence="4 5">B16-10</strain>
    </source>
</reference>
<dbReference type="PROSITE" id="PS51186">
    <property type="entry name" value="GNAT"/>
    <property type="match status" value="1"/>
</dbReference>
<proteinExistence type="predicted"/>
<dbReference type="Proteomes" id="UP000290649">
    <property type="component" value="Unassembled WGS sequence"/>
</dbReference>
<feature type="domain" description="N-acetyltransferase" evidence="3">
    <location>
        <begin position="1"/>
        <end position="148"/>
    </location>
</feature>
<gene>
    <name evidence="4" type="ORF">DS745_02490</name>
</gene>
<sequence length="148" mass="17314">MEFKLVAKNDLIKCTETFIEVFNDEPWNDEWTFTKAKKYLLSFYQTPGFLGVLAVENDEILGFIFGVNRVWWSGDEFFINEMCVKTQSQNKGIGRAMLNYLIKELHSSNISNIILLTDRGIPAEEFYKKNGFEEIERVIFLHKNIKLS</sequence>
<dbReference type="GO" id="GO:0016747">
    <property type="term" value="F:acyltransferase activity, transferring groups other than amino-acyl groups"/>
    <property type="evidence" value="ECO:0007669"/>
    <property type="project" value="InterPro"/>
</dbReference>
<dbReference type="InterPro" id="IPR016181">
    <property type="entry name" value="Acyl_CoA_acyltransferase"/>
</dbReference>
<evidence type="ECO:0000256" key="1">
    <source>
        <dbReference type="ARBA" id="ARBA00022679"/>
    </source>
</evidence>
<dbReference type="PANTHER" id="PTHR43800">
    <property type="entry name" value="PEPTIDYL-LYSINE N-ACETYLTRANSFERASE YJAB"/>
    <property type="match status" value="1"/>
</dbReference>
<keyword evidence="5" id="KW-1185">Reference proteome</keyword>
<name>A0A4Q0W0J2_9BACI</name>
<evidence type="ECO:0000313" key="5">
    <source>
        <dbReference type="Proteomes" id="UP000290649"/>
    </source>
</evidence>
<dbReference type="EMBL" id="QOUX01000001">
    <property type="protein sequence ID" value="RXJ04271.1"/>
    <property type="molecule type" value="Genomic_DNA"/>
</dbReference>
<dbReference type="CDD" id="cd04301">
    <property type="entry name" value="NAT_SF"/>
    <property type="match status" value="1"/>
</dbReference>
<dbReference type="PANTHER" id="PTHR43800:SF1">
    <property type="entry name" value="PEPTIDYL-LYSINE N-ACETYLTRANSFERASE YJAB"/>
    <property type="match status" value="1"/>
</dbReference>
<dbReference type="InterPro" id="IPR000182">
    <property type="entry name" value="GNAT_dom"/>
</dbReference>
<evidence type="ECO:0000313" key="4">
    <source>
        <dbReference type="EMBL" id="RXJ04271.1"/>
    </source>
</evidence>
<evidence type="ECO:0000256" key="2">
    <source>
        <dbReference type="ARBA" id="ARBA00023315"/>
    </source>
</evidence>
<organism evidence="4 5">
    <name type="scientific">Anaerobacillus alkaliphilus</name>
    <dbReference type="NCBI Taxonomy" id="1548597"/>
    <lineage>
        <taxon>Bacteria</taxon>
        <taxon>Bacillati</taxon>
        <taxon>Bacillota</taxon>
        <taxon>Bacilli</taxon>
        <taxon>Bacillales</taxon>
        <taxon>Bacillaceae</taxon>
        <taxon>Anaerobacillus</taxon>
    </lineage>
</organism>
<dbReference type="Pfam" id="PF00583">
    <property type="entry name" value="Acetyltransf_1"/>
    <property type="match status" value="1"/>
</dbReference>